<dbReference type="Pfam" id="PF00226">
    <property type="entry name" value="DnaJ"/>
    <property type="match status" value="1"/>
</dbReference>
<sequence length="237" mass="27832">MEDEKDAFDALDALEKEAKEYDKVQFHPQTLPPLPPTNPSVQDKEIERILSAFRLDSYAVLDLLPGCPDSDIKLHYRKKSLLIHPDKTSNARAPEAFDRLKKAESELMDEKRRAKLDEAISDARMLLMREHKWTPDSPEVRDESFKVMWREKTKAVLIDNEARRQRQLKAQMQEEGRQQRKEDAEIEERKRKRDHEKAWEDTREKRIGSWRDFQKGGKPTATEGGEKKKKKKLKVLG</sequence>
<dbReference type="PRINTS" id="PR00625">
    <property type="entry name" value="JDOMAIN"/>
</dbReference>
<dbReference type="Proteomes" id="UP000799429">
    <property type="component" value="Unassembled WGS sequence"/>
</dbReference>
<name>A0A9P4VSP3_9PEZI</name>
<dbReference type="InterPro" id="IPR001623">
    <property type="entry name" value="DnaJ_domain"/>
</dbReference>
<evidence type="ECO:0000256" key="1">
    <source>
        <dbReference type="SAM" id="MobiDB-lite"/>
    </source>
</evidence>
<dbReference type="SUPFAM" id="SSF46565">
    <property type="entry name" value="Chaperone J-domain"/>
    <property type="match status" value="1"/>
</dbReference>
<comment type="caution">
    <text evidence="3">The sequence shown here is derived from an EMBL/GenBank/DDBJ whole genome shotgun (WGS) entry which is preliminary data.</text>
</comment>
<dbReference type="CDD" id="cd06257">
    <property type="entry name" value="DnaJ"/>
    <property type="match status" value="1"/>
</dbReference>
<dbReference type="OrthoDB" id="342454at2759"/>
<gene>
    <name evidence="3" type="ORF">M501DRAFT_927906</name>
</gene>
<dbReference type="PROSITE" id="PS50076">
    <property type="entry name" value="DNAJ_2"/>
    <property type="match status" value="1"/>
</dbReference>
<evidence type="ECO:0000259" key="2">
    <source>
        <dbReference type="PROSITE" id="PS50076"/>
    </source>
</evidence>
<dbReference type="PANTHER" id="PTHR46620:SF1">
    <property type="entry name" value="J DOMAIN-CONTAINING PROTEIN SPF31"/>
    <property type="match status" value="1"/>
</dbReference>
<evidence type="ECO:0000313" key="4">
    <source>
        <dbReference type="Proteomes" id="UP000799429"/>
    </source>
</evidence>
<dbReference type="PANTHER" id="PTHR46620">
    <property type="entry name" value="J DOMAIN-CONTAINING PROTEIN SPF31"/>
    <property type="match status" value="1"/>
</dbReference>
<accession>A0A9P4VSP3</accession>
<dbReference type="EMBL" id="MU006090">
    <property type="protein sequence ID" value="KAF2842248.1"/>
    <property type="molecule type" value="Genomic_DNA"/>
</dbReference>
<organism evidence="3 4">
    <name type="scientific">Patellaria atrata CBS 101060</name>
    <dbReference type="NCBI Taxonomy" id="1346257"/>
    <lineage>
        <taxon>Eukaryota</taxon>
        <taxon>Fungi</taxon>
        <taxon>Dikarya</taxon>
        <taxon>Ascomycota</taxon>
        <taxon>Pezizomycotina</taxon>
        <taxon>Dothideomycetes</taxon>
        <taxon>Dothideomycetes incertae sedis</taxon>
        <taxon>Patellariales</taxon>
        <taxon>Patellariaceae</taxon>
        <taxon>Patellaria</taxon>
    </lineage>
</organism>
<evidence type="ECO:0000313" key="3">
    <source>
        <dbReference type="EMBL" id="KAF2842248.1"/>
    </source>
</evidence>
<feature type="compositionally biased region" description="Basic residues" evidence="1">
    <location>
        <begin position="227"/>
        <end position="237"/>
    </location>
</feature>
<reference evidence="3" key="1">
    <citation type="journal article" date="2020" name="Stud. Mycol.">
        <title>101 Dothideomycetes genomes: a test case for predicting lifestyles and emergence of pathogens.</title>
        <authorList>
            <person name="Haridas S."/>
            <person name="Albert R."/>
            <person name="Binder M."/>
            <person name="Bloem J."/>
            <person name="Labutti K."/>
            <person name="Salamov A."/>
            <person name="Andreopoulos B."/>
            <person name="Baker S."/>
            <person name="Barry K."/>
            <person name="Bills G."/>
            <person name="Bluhm B."/>
            <person name="Cannon C."/>
            <person name="Castanera R."/>
            <person name="Culley D."/>
            <person name="Daum C."/>
            <person name="Ezra D."/>
            <person name="Gonzalez J."/>
            <person name="Henrissat B."/>
            <person name="Kuo A."/>
            <person name="Liang C."/>
            <person name="Lipzen A."/>
            <person name="Lutzoni F."/>
            <person name="Magnuson J."/>
            <person name="Mondo S."/>
            <person name="Nolan M."/>
            <person name="Ohm R."/>
            <person name="Pangilinan J."/>
            <person name="Park H.-J."/>
            <person name="Ramirez L."/>
            <person name="Alfaro M."/>
            <person name="Sun H."/>
            <person name="Tritt A."/>
            <person name="Yoshinaga Y."/>
            <person name="Zwiers L.-H."/>
            <person name="Turgeon B."/>
            <person name="Goodwin S."/>
            <person name="Spatafora J."/>
            <person name="Crous P."/>
            <person name="Grigoriev I."/>
        </authorList>
    </citation>
    <scope>NUCLEOTIDE SEQUENCE</scope>
    <source>
        <strain evidence="3">CBS 101060</strain>
    </source>
</reference>
<protein>
    <submittedName>
        <fullName evidence="3">DnaJ-domain-containing protein</fullName>
    </submittedName>
</protein>
<dbReference type="SMART" id="SM00271">
    <property type="entry name" value="DnaJ"/>
    <property type="match status" value="1"/>
</dbReference>
<keyword evidence="4" id="KW-1185">Reference proteome</keyword>
<proteinExistence type="predicted"/>
<dbReference type="InterPro" id="IPR036869">
    <property type="entry name" value="J_dom_sf"/>
</dbReference>
<dbReference type="Gene3D" id="1.10.287.110">
    <property type="entry name" value="DnaJ domain"/>
    <property type="match status" value="1"/>
</dbReference>
<feature type="compositionally biased region" description="Basic and acidic residues" evidence="1">
    <location>
        <begin position="172"/>
        <end position="215"/>
    </location>
</feature>
<dbReference type="AlphaFoldDB" id="A0A9P4VSP3"/>
<feature type="domain" description="J" evidence="2">
    <location>
        <begin position="56"/>
        <end position="120"/>
    </location>
</feature>
<feature type="region of interest" description="Disordered" evidence="1">
    <location>
        <begin position="167"/>
        <end position="237"/>
    </location>
</feature>